<dbReference type="InterPro" id="IPR050126">
    <property type="entry name" value="Ap4A_hydrolase"/>
</dbReference>
<dbReference type="RefSeq" id="WP_086068349.1">
    <property type="nucleotide sequence ID" value="NZ_CAXOJJ010000002.1"/>
</dbReference>
<name>A0A2U2BGI9_ALCFA</name>
<dbReference type="InterPro" id="IPR004843">
    <property type="entry name" value="Calcineurin-like_PHP"/>
</dbReference>
<evidence type="ECO:0000313" key="4">
    <source>
        <dbReference type="Proteomes" id="UP000245216"/>
    </source>
</evidence>
<sequence>MSVAHFSQNTLGRDIAVGDIHGCFSKLKTSLKRIRFDPSKDRLFSVGDLVDRGPESHHVLEWLDLSWFHAICGNHEQLTWRRAIGQPIQEVDHRVHGGLWLDDCTSDEQALIAQRLQALPLAMEIETPLGLVGIVHADFPYDDWQHIHTEGFDAHDRHVCMWSRDRYVTGYDGMVGGLRALVHGHQTTHKMRQLGNVFFIDTGGWLDHGHFTLLDLKRLVAL</sequence>
<proteinExistence type="predicted"/>
<dbReference type="SUPFAM" id="SSF56300">
    <property type="entry name" value="Metallo-dependent phosphatases"/>
    <property type="match status" value="1"/>
</dbReference>
<dbReference type="PANTHER" id="PTHR42850">
    <property type="entry name" value="METALLOPHOSPHOESTERASE"/>
    <property type="match status" value="1"/>
</dbReference>
<dbReference type="STRING" id="511.UZ73_16025"/>
<dbReference type="Proteomes" id="UP001211866">
    <property type="component" value="Chromosome"/>
</dbReference>
<dbReference type="Pfam" id="PF00149">
    <property type="entry name" value="Metallophos"/>
    <property type="match status" value="1"/>
</dbReference>
<dbReference type="Proteomes" id="UP000245216">
    <property type="component" value="Unassembled WGS sequence"/>
</dbReference>
<reference evidence="3 5" key="3">
    <citation type="submission" date="2022-05" db="EMBL/GenBank/DDBJ databases">
        <title>Complete sequence of strain NY11312.</title>
        <authorList>
            <person name="Zhou D."/>
        </authorList>
    </citation>
    <scope>NUCLEOTIDE SEQUENCE [LARGE SCALE GENOMIC DNA]</scope>
    <source>
        <strain evidence="3 5">NY11312</strain>
    </source>
</reference>
<dbReference type="GO" id="GO:0110154">
    <property type="term" value="P:RNA decapping"/>
    <property type="evidence" value="ECO:0007669"/>
    <property type="project" value="TreeGrafter"/>
</dbReference>
<reference evidence="2 4" key="2">
    <citation type="submission" date="2018-05" db="EMBL/GenBank/DDBJ databases">
        <authorList>
            <person name="Lanie J.A."/>
            <person name="Ng W.-L."/>
            <person name="Kazmierczak K.M."/>
            <person name="Andrzejewski T.M."/>
            <person name="Davidsen T.M."/>
            <person name="Wayne K.J."/>
            <person name="Tettelin H."/>
            <person name="Glass J.I."/>
            <person name="Rusch D."/>
            <person name="Podicherti R."/>
            <person name="Tsui H.-C.T."/>
            <person name="Winkler M.E."/>
        </authorList>
    </citation>
    <scope>NUCLEOTIDE SEQUENCE [LARGE SCALE GENOMIC DNA]</scope>
    <source>
        <strain evidence="2 4">YBY</strain>
    </source>
</reference>
<dbReference type="GO" id="GO:0008803">
    <property type="term" value="F:bis(5'-nucleosyl)-tetraphosphatase (symmetrical) activity"/>
    <property type="evidence" value="ECO:0007669"/>
    <property type="project" value="TreeGrafter"/>
</dbReference>
<dbReference type="GO" id="GO:0005737">
    <property type="term" value="C:cytoplasm"/>
    <property type="evidence" value="ECO:0007669"/>
    <property type="project" value="TreeGrafter"/>
</dbReference>
<accession>A0A2U2BGI9</accession>
<reference evidence="2 4" key="1">
    <citation type="submission" date="2018-05" db="EMBL/GenBank/DDBJ databases">
        <title>Genome Sequence of an Efficient Indole-Degrading Bacterium, Alcaligenes sp.YBY.</title>
        <authorList>
            <person name="Yang B."/>
        </authorList>
    </citation>
    <scope>NUCLEOTIDE SEQUENCE [LARGE SCALE GENOMIC DNA]</scope>
    <source>
        <strain evidence="2 4">YBY</strain>
    </source>
</reference>
<feature type="domain" description="Calcineurin-like phosphoesterase" evidence="1">
    <location>
        <begin position="16"/>
        <end position="186"/>
    </location>
</feature>
<evidence type="ECO:0000259" key="1">
    <source>
        <dbReference type="Pfam" id="PF00149"/>
    </source>
</evidence>
<keyword evidence="5" id="KW-1185">Reference proteome</keyword>
<dbReference type="AlphaFoldDB" id="A0A2U2BGI9"/>
<dbReference type="EMBL" id="QEXO01000004">
    <property type="protein sequence ID" value="PWE13129.1"/>
    <property type="molecule type" value="Genomic_DNA"/>
</dbReference>
<evidence type="ECO:0000313" key="5">
    <source>
        <dbReference type="Proteomes" id="UP001211866"/>
    </source>
</evidence>
<dbReference type="PANTHER" id="PTHR42850:SF11">
    <property type="entry name" value="BIS(5'-NUCLEOSYL)-TETRAPHOSPHATASE [SYMMETRICAL]"/>
    <property type="match status" value="1"/>
</dbReference>
<dbReference type="Gene3D" id="3.60.21.10">
    <property type="match status" value="1"/>
</dbReference>
<protein>
    <submittedName>
        <fullName evidence="2">Metallophosphoesterase</fullName>
    </submittedName>
</protein>
<evidence type="ECO:0000313" key="2">
    <source>
        <dbReference type="EMBL" id="PWE13129.1"/>
    </source>
</evidence>
<gene>
    <name evidence="2" type="ORF">DF183_14965</name>
    <name evidence="3" type="ORF">M2J83_07330</name>
</gene>
<organism evidence="2 4">
    <name type="scientific">Alcaligenes faecalis</name>
    <dbReference type="NCBI Taxonomy" id="511"/>
    <lineage>
        <taxon>Bacteria</taxon>
        <taxon>Pseudomonadati</taxon>
        <taxon>Pseudomonadota</taxon>
        <taxon>Betaproteobacteria</taxon>
        <taxon>Burkholderiales</taxon>
        <taxon>Alcaligenaceae</taxon>
        <taxon>Alcaligenes</taxon>
    </lineage>
</organism>
<dbReference type="EMBL" id="CP096916">
    <property type="protein sequence ID" value="WBM39611.1"/>
    <property type="molecule type" value="Genomic_DNA"/>
</dbReference>
<evidence type="ECO:0000313" key="3">
    <source>
        <dbReference type="EMBL" id="WBM39611.1"/>
    </source>
</evidence>
<dbReference type="InterPro" id="IPR029052">
    <property type="entry name" value="Metallo-depent_PP-like"/>
</dbReference>
<dbReference type="GO" id="GO:0016791">
    <property type="term" value="F:phosphatase activity"/>
    <property type="evidence" value="ECO:0007669"/>
    <property type="project" value="TreeGrafter"/>
</dbReference>